<evidence type="ECO:0000256" key="1">
    <source>
        <dbReference type="ARBA" id="ARBA00004123"/>
    </source>
</evidence>
<feature type="compositionally biased region" description="Acidic residues" evidence="5">
    <location>
        <begin position="88"/>
        <end position="98"/>
    </location>
</feature>
<dbReference type="PANTHER" id="PTHR11380">
    <property type="entry name" value="TRANSCRIPTION INITIATION FACTOR TFIID/SUPT3-RELATED"/>
    <property type="match status" value="1"/>
</dbReference>
<organism evidence="6 7">
    <name type="scientific">Aphanomyces astaci</name>
    <name type="common">Crayfish plague agent</name>
    <dbReference type="NCBI Taxonomy" id="112090"/>
    <lineage>
        <taxon>Eukaryota</taxon>
        <taxon>Sar</taxon>
        <taxon>Stramenopiles</taxon>
        <taxon>Oomycota</taxon>
        <taxon>Saprolegniomycetes</taxon>
        <taxon>Saprolegniales</taxon>
        <taxon>Verrucalvaceae</taxon>
        <taxon>Aphanomyces</taxon>
    </lineage>
</organism>
<comment type="caution">
    <text evidence="6">The sequence shown here is derived from an EMBL/GenBank/DDBJ whole genome shotgun (WGS) entry which is preliminary data.</text>
</comment>
<dbReference type="VEuPathDB" id="FungiDB:H257_06646"/>
<evidence type="ECO:0000256" key="5">
    <source>
        <dbReference type="SAM" id="MobiDB-lite"/>
    </source>
</evidence>
<comment type="subcellular location">
    <subcellularLocation>
        <location evidence="1">Nucleus</location>
    </subcellularLocation>
</comment>
<proteinExistence type="predicted"/>
<dbReference type="InterPro" id="IPR003195">
    <property type="entry name" value="TFIID_TAF13"/>
</dbReference>
<keyword evidence="3" id="KW-0804">Transcription</keyword>
<dbReference type="EMBL" id="VJMI01016503">
    <property type="protein sequence ID" value="KAF0718644.1"/>
    <property type="molecule type" value="Genomic_DNA"/>
</dbReference>
<reference evidence="6 7" key="1">
    <citation type="submission" date="2019-06" db="EMBL/GenBank/DDBJ databases">
        <title>Genomics analysis of Aphanomyces spp. identifies a new class of oomycete effector associated with host adaptation.</title>
        <authorList>
            <person name="Gaulin E."/>
        </authorList>
    </citation>
    <scope>NUCLEOTIDE SEQUENCE [LARGE SCALE GENOMIC DNA]</scope>
    <source>
        <strain evidence="6 7">E</strain>
    </source>
</reference>
<dbReference type="GO" id="GO:0006366">
    <property type="term" value="P:transcription by RNA polymerase II"/>
    <property type="evidence" value="ECO:0007669"/>
    <property type="project" value="InterPro"/>
</dbReference>
<name>A0A6A4ZXD8_APHAT</name>
<evidence type="ECO:0000313" key="7">
    <source>
        <dbReference type="Proteomes" id="UP000469452"/>
    </source>
</evidence>
<keyword evidence="4" id="KW-0539">Nucleus</keyword>
<dbReference type="GO" id="GO:0005634">
    <property type="term" value="C:nucleus"/>
    <property type="evidence" value="ECO:0007669"/>
    <property type="project" value="UniProtKB-SubCell"/>
</dbReference>
<keyword evidence="2" id="KW-0805">Transcription regulation</keyword>
<dbReference type="PANTHER" id="PTHR11380:SF5">
    <property type="entry name" value="TRANSCRIPTION INITIATION FACTOR TFIID SUBUNIT 13"/>
    <property type="match status" value="1"/>
</dbReference>
<dbReference type="Proteomes" id="UP000469452">
    <property type="component" value="Unassembled WGS sequence"/>
</dbReference>
<evidence type="ECO:0000313" key="6">
    <source>
        <dbReference type="EMBL" id="KAF0718644.1"/>
    </source>
</evidence>
<feature type="region of interest" description="Disordered" evidence="5">
    <location>
        <begin position="66"/>
        <end position="127"/>
    </location>
</feature>
<evidence type="ECO:0000256" key="2">
    <source>
        <dbReference type="ARBA" id="ARBA00023015"/>
    </source>
</evidence>
<dbReference type="AlphaFoldDB" id="A0A6A4ZXD8"/>
<gene>
    <name evidence="6" type="ORF">AaE_010594</name>
</gene>
<protein>
    <submittedName>
        <fullName evidence="6">Uncharacterized protein</fullName>
    </submittedName>
</protein>
<evidence type="ECO:0000256" key="3">
    <source>
        <dbReference type="ARBA" id="ARBA00023163"/>
    </source>
</evidence>
<sequence>MHAETTSSNATVEEYGLFGLATLPLMEQVHRLLHAIAMKYPYKETTSWKTLPMDNKRRILQYIKDNKPKTGGQAALQPSAQPPRDTTQDDDYDNEDEDKAGSAPSSILDERDESQPPNATLTIKPPTALSDPYLATLRTQVNQPGGSPKYQMTWKVKHVPKPLTFKCACGAVHRTATDNSVLDEVRVMMTTFGDVDTPCNATALLVQSIVQGQVKATLQSSSLKQYSLLARIHMLDFTHLFQDEAMYYGRWKDFKSHTKDGDEGGPDDVELSDDLVDELDMFASYESMELNAFQLYFLERMKFADKRTQDMDTSTYLDFSKKRSTNFMGHTKAFLDWLGLPSMTKACVEFLNFVVYNKIGRLIEEAIKLKQQGQLDVLGGALLAADIKYVIKPRGRVIEGRRPHASPSPPDHHQTKT</sequence>
<accession>A0A6A4ZXD8</accession>
<evidence type="ECO:0000256" key="4">
    <source>
        <dbReference type="ARBA" id="ARBA00023242"/>
    </source>
</evidence>